<evidence type="ECO:0000313" key="10">
    <source>
        <dbReference type="EMBL" id="ACM21908.1"/>
    </source>
</evidence>
<dbReference type="InterPro" id="IPR003594">
    <property type="entry name" value="HATPase_dom"/>
</dbReference>
<keyword evidence="6 10" id="KW-0418">Kinase</keyword>
<dbReference type="SUPFAM" id="SSF55874">
    <property type="entry name" value="ATPase domain of HSP90 chaperone/DNA topoisomerase II/histidine kinase"/>
    <property type="match status" value="1"/>
</dbReference>
<keyword evidence="8" id="KW-0902">Two-component regulatory system</keyword>
<dbReference type="EMBL" id="CP001390">
    <property type="protein sequence ID" value="ACM21908.1"/>
    <property type="molecule type" value="Genomic_DNA"/>
</dbReference>
<keyword evidence="3" id="KW-0597">Phosphoprotein</keyword>
<evidence type="ECO:0000259" key="9">
    <source>
        <dbReference type="PROSITE" id="PS50109"/>
    </source>
</evidence>
<dbReference type="Proteomes" id="UP000007721">
    <property type="component" value="Chromosome"/>
</dbReference>
<dbReference type="PRINTS" id="PR00344">
    <property type="entry name" value="BCTRLSENSOR"/>
</dbReference>
<dbReference type="eggNOG" id="COG4191">
    <property type="taxonomic scope" value="Bacteria"/>
</dbReference>
<dbReference type="PANTHER" id="PTHR43065:SF10">
    <property type="entry name" value="PEROXIDE STRESS-ACTIVATED HISTIDINE KINASE MAK3"/>
    <property type="match status" value="1"/>
</dbReference>
<gene>
    <name evidence="10" type="ordered locus">Geob_3567</name>
</gene>
<dbReference type="SUPFAM" id="SSF55785">
    <property type="entry name" value="PYP-like sensor domain (PAS domain)"/>
    <property type="match status" value="1"/>
</dbReference>
<feature type="domain" description="Histidine kinase" evidence="9">
    <location>
        <begin position="214"/>
        <end position="426"/>
    </location>
</feature>
<evidence type="ECO:0000256" key="7">
    <source>
        <dbReference type="ARBA" id="ARBA00022840"/>
    </source>
</evidence>
<dbReference type="InterPro" id="IPR003661">
    <property type="entry name" value="HisK_dim/P_dom"/>
</dbReference>
<dbReference type="GO" id="GO:0000155">
    <property type="term" value="F:phosphorelay sensor kinase activity"/>
    <property type="evidence" value="ECO:0007669"/>
    <property type="project" value="InterPro"/>
</dbReference>
<dbReference type="InterPro" id="IPR035965">
    <property type="entry name" value="PAS-like_dom_sf"/>
</dbReference>
<dbReference type="HOGENOM" id="CLU_000445_133_3_7"/>
<dbReference type="InterPro" id="IPR005467">
    <property type="entry name" value="His_kinase_dom"/>
</dbReference>
<dbReference type="Pfam" id="PF02518">
    <property type="entry name" value="HATPase_c"/>
    <property type="match status" value="1"/>
</dbReference>
<organism evidence="10 11">
    <name type="scientific">Geotalea daltonii (strain DSM 22248 / JCM 15807 / FRC-32)</name>
    <name type="common">Geobacter daltonii</name>
    <dbReference type="NCBI Taxonomy" id="316067"/>
    <lineage>
        <taxon>Bacteria</taxon>
        <taxon>Pseudomonadati</taxon>
        <taxon>Thermodesulfobacteriota</taxon>
        <taxon>Desulfuromonadia</taxon>
        <taxon>Geobacterales</taxon>
        <taxon>Geobacteraceae</taxon>
        <taxon>Geotalea</taxon>
    </lineage>
</organism>
<keyword evidence="5" id="KW-0547">Nucleotide-binding</keyword>
<evidence type="ECO:0000313" key="11">
    <source>
        <dbReference type="Proteomes" id="UP000007721"/>
    </source>
</evidence>
<evidence type="ECO:0000256" key="8">
    <source>
        <dbReference type="ARBA" id="ARBA00023012"/>
    </source>
</evidence>
<dbReference type="STRING" id="316067.Geob_3567"/>
<dbReference type="AlphaFoldDB" id="B9M6C0"/>
<evidence type="ECO:0000256" key="4">
    <source>
        <dbReference type="ARBA" id="ARBA00022679"/>
    </source>
</evidence>
<dbReference type="GO" id="GO:0005524">
    <property type="term" value="F:ATP binding"/>
    <property type="evidence" value="ECO:0007669"/>
    <property type="project" value="UniProtKB-KW"/>
</dbReference>
<dbReference type="InterPro" id="IPR036890">
    <property type="entry name" value="HATPase_C_sf"/>
</dbReference>
<dbReference type="PROSITE" id="PS50109">
    <property type="entry name" value="HIS_KIN"/>
    <property type="match status" value="1"/>
</dbReference>
<accession>B9M6C0</accession>
<proteinExistence type="predicted"/>
<evidence type="ECO:0000256" key="3">
    <source>
        <dbReference type="ARBA" id="ARBA00022553"/>
    </source>
</evidence>
<dbReference type="Gene3D" id="1.10.287.130">
    <property type="match status" value="1"/>
</dbReference>
<keyword evidence="7" id="KW-0067">ATP-binding</keyword>
<protein>
    <recommendedName>
        <fullName evidence="2">histidine kinase</fullName>
        <ecNumber evidence="2">2.7.13.3</ecNumber>
    </recommendedName>
</protein>
<comment type="catalytic activity">
    <reaction evidence="1">
        <text>ATP + protein L-histidine = ADP + protein N-phospho-L-histidine.</text>
        <dbReference type="EC" id="2.7.13.3"/>
    </reaction>
</comment>
<dbReference type="SMART" id="SM00388">
    <property type="entry name" value="HisKA"/>
    <property type="match status" value="1"/>
</dbReference>
<dbReference type="CDD" id="cd00082">
    <property type="entry name" value="HisKA"/>
    <property type="match status" value="1"/>
</dbReference>
<dbReference type="EC" id="2.7.13.3" evidence="2"/>
<dbReference type="SMART" id="SM00091">
    <property type="entry name" value="PAS"/>
    <property type="match status" value="1"/>
</dbReference>
<dbReference type="OrthoDB" id="5389102at2"/>
<name>B9M6C0_GEODF</name>
<dbReference type="InterPro" id="IPR000014">
    <property type="entry name" value="PAS"/>
</dbReference>
<evidence type="ECO:0000256" key="6">
    <source>
        <dbReference type="ARBA" id="ARBA00022777"/>
    </source>
</evidence>
<dbReference type="Gene3D" id="3.30.565.10">
    <property type="entry name" value="Histidine kinase-like ATPase, C-terminal domain"/>
    <property type="match status" value="1"/>
</dbReference>
<dbReference type="SUPFAM" id="SSF47384">
    <property type="entry name" value="Homodimeric domain of signal transducing histidine kinase"/>
    <property type="match status" value="1"/>
</dbReference>
<dbReference type="PANTHER" id="PTHR43065">
    <property type="entry name" value="SENSOR HISTIDINE KINASE"/>
    <property type="match status" value="1"/>
</dbReference>
<dbReference type="InterPro" id="IPR004358">
    <property type="entry name" value="Sig_transdc_His_kin-like_C"/>
</dbReference>
<dbReference type="NCBIfam" id="TIGR00229">
    <property type="entry name" value="sensory_box"/>
    <property type="match status" value="1"/>
</dbReference>
<dbReference type="SMART" id="SM00387">
    <property type="entry name" value="HATPase_c"/>
    <property type="match status" value="1"/>
</dbReference>
<keyword evidence="4" id="KW-0808">Transferase</keyword>
<evidence type="ECO:0000256" key="1">
    <source>
        <dbReference type="ARBA" id="ARBA00000085"/>
    </source>
</evidence>
<dbReference type="CDD" id="cd00130">
    <property type="entry name" value="PAS"/>
    <property type="match status" value="1"/>
</dbReference>
<sequence length="426" mass="47065">MGNGMAMVKRAVKDILAENEDLRLRLEEAEETLRAIFGGEVDALVVNAPEGERIFTLEGADYPYRLLVESMNEGAVTLAPDGTIIYCNKALADMLKVPLEKIIGVAFANFVSTADAADFASLLGKCTQVSKGDMDLVTGNGEPFPVLLSCSAMVAGNSRGQNMVVTDLSEQKSAQQALQAEIVRRLQTAEELRKSEQLLMHQGRQAAMGEMIGNIAHQWRQPLNTLGLMVQKLQLLHNTGRFNEEELDDYCRKSMDTIMHMSKTIDDFRNFFRADKEKTSFRLLDVINKTISLVEGTFTQNQISIQLDAAGDPAVNGYPNEYSQVLLNIFLNARDAFVQRDISGPRLVTVRIYMEEGKTVVCIVDNAGGIGEDIMIRIFDPYFTTKGPDKGTGVGLFMSKTIIEKNMNGRITVRNTGAGAEFRIEV</sequence>
<dbReference type="InterPro" id="IPR036097">
    <property type="entry name" value="HisK_dim/P_sf"/>
</dbReference>
<evidence type="ECO:0000256" key="5">
    <source>
        <dbReference type="ARBA" id="ARBA00022741"/>
    </source>
</evidence>
<evidence type="ECO:0000256" key="2">
    <source>
        <dbReference type="ARBA" id="ARBA00012438"/>
    </source>
</evidence>
<dbReference type="Pfam" id="PF13426">
    <property type="entry name" value="PAS_9"/>
    <property type="match status" value="1"/>
</dbReference>
<keyword evidence="11" id="KW-1185">Reference proteome</keyword>
<dbReference type="KEGG" id="geo:Geob_3567"/>
<dbReference type="Gene3D" id="3.30.450.20">
    <property type="entry name" value="PAS domain"/>
    <property type="match status" value="1"/>
</dbReference>
<reference evidence="10 11" key="1">
    <citation type="submission" date="2009-01" db="EMBL/GenBank/DDBJ databases">
        <title>Complete sequence of Geobacter sp. FRC-32.</title>
        <authorList>
            <consortium name="US DOE Joint Genome Institute"/>
            <person name="Lucas S."/>
            <person name="Copeland A."/>
            <person name="Lapidus A."/>
            <person name="Glavina del Rio T."/>
            <person name="Dalin E."/>
            <person name="Tice H."/>
            <person name="Bruce D."/>
            <person name="Goodwin L."/>
            <person name="Pitluck S."/>
            <person name="Saunders E."/>
            <person name="Brettin T."/>
            <person name="Detter J.C."/>
            <person name="Han C."/>
            <person name="Larimer F."/>
            <person name="Land M."/>
            <person name="Hauser L."/>
            <person name="Kyrpides N."/>
            <person name="Ovchinnikova G."/>
            <person name="Kostka J."/>
            <person name="Richardson P."/>
        </authorList>
    </citation>
    <scope>NUCLEOTIDE SEQUENCE [LARGE SCALE GENOMIC DNA]</scope>
    <source>
        <strain evidence="11">DSM 22248 / JCM 15807 / FRC-32</strain>
    </source>
</reference>